<dbReference type="InterPro" id="IPR008254">
    <property type="entry name" value="Flavodoxin/NO_synth"/>
</dbReference>
<organism evidence="2 3">
    <name type="scientific">Nocardioides aquaticus</name>
    <dbReference type="NCBI Taxonomy" id="160826"/>
    <lineage>
        <taxon>Bacteria</taxon>
        <taxon>Bacillati</taxon>
        <taxon>Actinomycetota</taxon>
        <taxon>Actinomycetes</taxon>
        <taxon>Propionibacteriales</taxon>
        <taxon>Nocardioidaceae</taxon>
        <taxon>Nocardioides</taxon>
    </lineage>
</organism>
<evidence type="ECO:0000313" key="3">
    <source>
        <dbReference type="Proteomes" id="UP000679307"/>
    </source>
</evidence>
<dbReference type="Gene3D" id="3.40.50.360">
    <property type="match status" value="1"/>
</dbReference>
<sequence>MRASVVFESMFGNTEQVADAICEGLRDQGVEVTRCRVGDAGDHELAPDLLVLGAPTHTFTLSRPATRAEAVTKGAEAVGATTGVRDWLDALDPTSSSAGVAPEVPGAVAVFDTRATTVRHLPGSAAKSTARILRKRGLDVGEVTSFFVDDVRGPLVEGELSRARSWGRHLAVTTR</sequence>
<evidence type="ECO:0000313" key="2">
    <source>
        <dbReference type="EMBL" id="QVT79823.1"/>
    </source>
</evidence>
<evidence type="ECO:0000259" key="1">
    <source>
        <dbReference type="PROSITE" id="PS50902"/>
    </source>
</evidence>
<gene>
    <name evidence="2" type="ORF">ENKNEFLB_02213</name>
</gene>
<dbReference type="EC" id="1.6.5.2" evidence="2"/>
<feature type="domain" description="Flavodoxin-like" evidence="1">
    <location>
        <begin position="3"/>
        <end position="171"/>
    </location>
</feature>
<dbReference type="SUPFAM" id="SSF52218">
    <property type="entry name" value="Flavoproteins"/>
    <property type="match status" value="1"/>
</dbReference>
<dbReference type="Pfam" id="PF00258">
    <property type="entry name" value="Flavodoxin_1"/>
    <property type="match status" value="1"/>
</dbReference>
<dbReference type="GO" id="GO:0003955">
    <property type="term" value="F:NAD(P)H dehydrogenase (quinone) activity"/>
    <property type="evidence" value="ECO:0007669"/>
    <property type="project" value="UniProtKB-EC"/>
</dbReference>
<proteinExistence type="predicted"/>
<protein>
    <submittedName>
        <fullName evidence="2">NAD(P)H dehydrogenase (Quinone)</fullName>
        <ecNumber evidence="2">1.6.5.2</ecNumber>
    </submittedName>
</protein>
<dbReference type="PROSITE" id="PS00201">
    <property type="entry name" value="FLAVODOXIN"/>
    <property type="match status" value="1"/>
</dbReference>
<keyword evidence="3" id="KW-1185">Reference proteome</keyword>
<dbReference type="Proteomes" id="UP000679307">
    <property type="component" value="Chromosome"/>
</dbReference>
<accession>A0ABX8EL77</accession>
<dbReference type="RefSeq" id="WP_214059224.1">
    <property type="nucleotide sequence ID" value="NZ_BAAAHS010000014.1"/>
</dbReference>
<reference evidence="2 3" key="1">
    <citation type="submission" date="2021-05" db="EMBL/GenBank/DDBJ databases">
        <title>Complete genome of Nocardioides aquaticus KCTC 9944T isolated from meromictic and hypersaline Ekho Lake, Antarctica.</title>
        <authorList>
            <person name="Hwang K."/>
            <person name="Kim K.M."/>
            <person name="Choe H."/>
        </authorList>
    </citation>
    <scope>NUCLEOTIDE SEQUENCE [LARGE SCALE GENOMIC DNA]</scope>
    <source>
        <strain evidence="2 3">KCTC 9944</strain>
    </source>
</reference>
<dbReference type="InterPro" id="IPR029039">
    <property type="entry name" value="Flavoprotein-like_sf"/>
</dbReference>
<dbReference type="PROSITE" id="PS50902">
    <property type="entry name" value="FLAVODOXIN_LIKE"/>
    <property type="match status" value="1"/>
</dbReference>
<dbReference type="InterPro" id="IPR001226">
    <property type="entry name" value="Flavodoxin_CS"/>
</dbReference>
<dbReference type="EMBL" id="CP075371">
    <property type="protein sequence ID" value="QVT79823.1"/>
    <property type="molecule type" value="Genomic_DNA"/>
</dbReference>
<name>A0ABX8EL77_9ACTN</name>
<keyword evidence="2" id="KW-0560">Oxidoreductase</keyword>